<evidence type="ECO:0000259" key="2">
    <source>
        <dbReference type="Pfam" id="PF13566"/>
    </source>
</evidence>
<evidence type="ECO:0000313" key="3">
    <source>
        <dbReference type="EMBL" id="SFD89321.1"/>
    </source>
</evidence>
<evidence type="ECO:0000313" key="4">
    <source>
        <dbReference type="Proteomes" id="UP000199517"/>
    </source>
</evidence>
<name>A0A1I1W2I2_9BURK</name>
<feature type="domain" description="DUF4130" evidence="2">
    <location>
        <begin position="117"/>
        <end position="275"/>
    </location>
</feature>
<dbReference type="Proteomes" id="UP000199517">
    <property type="component" value="Unassembled WGS sequence"/>
</dbReference>
<keyword evidence="4" id="KW-1185">Reference proteome</keyword>
<proteinExistence type="predicted"/>
<evidence type="ECO:0000256" key="1">
    <source>
        <dbReference type="SAM" id="MobiDB-lite"/>
    </source>
</evidence>
<protein>
    <submittedName>
        <fullName evidence="3">DNA polymerase</fullName>
    </submittedName>
</protein>
<reference evidence="4" key="1">
    <citation type="submission" date="2016-10" db="EMBL/GenBank/DDBJ databases">
        <authorList>
            <person name="Varghese N."/>
            <person name="Submissions S."/>
        </authorList>
    </citation>
    <scope>NUCLEOTIDE SEQUENCE [LARGE SCALE GENOMIC DNA]</scope>
    <source>
        <strain evidence="4">DSM 7481</strain>
    </source>
</reference>
<dbReference type="InterPro" id="IPR025404">
    <property type="entry name" value="DUF4130"/>
</dbReference>
<dbReference type="NCBIfam" id="TIGR03915">
    <property type="entry name" value="SAM_7_link_chp"/>
    <property type="match status" value="1"/>
</dbReference>
<dbReference type="EMBL" id="FOMQ01000008">
    <property type="protein sequence ID" value="SFD89321.1"/>
    <property type="molecule type" value="Genomic_DNA"/>
</dbReference>
<gene>
    <name evidence="3" type="ORF">SAMN04489710_10860</name>
</gene>
<feature type="compositionally biased region" description="Gly residues" evidence="1">
    <location>
        <begin position="1"/>
        <end position="15"/>
    </location>
</feature>
<sequence>MSGGESGAAAGGRGPGRSDRTVELAHPTDWPGFRQAARALLQQGCPPDAVHWCAAGDSADGDLFAEAGCGAPMPDAADGFSLMHGGPAEAAATSEAPRVPAAFLPLGERVVLHRDPARFALLYRLLWRLVHEPGLRADPLDPDRLQAGQMARAVARDVHKMRAFVRFRPVAGPGDEPLHVAWFEPDHRIAVANAPFFVRRFTQMRWAILTPDASVHWDGAQLHTGPGASRADAPAADDGEALWLTYYRNTFNPARLKMDMMRREMPTRYWKNLPEAALIGELAQGAAERSGRMVDAPGTVPRRRIAGRPVAGPA</sequence>
<dbReference type="RefSeq" id="WP_092953143.1">
    <property type="nucleotide sequence ID" value="NZ_FOMQ01000008.1"/>
</dbReference>
<dbReference type="AlphaFoldDB" id="A0A1I1W2I2"/>
<feature type="region of interest" description="Disordered" evidence="1">
    <location>
        <begin position="290"/>
        <end position="314"/>
    </location>
</feature>
<accession>A0A1I1W2I2</accession>
<feature type="region of interest" description="Disordered" evidence="1">
    <location>
        <begin position="1"/>
        <end position="23"/>
    </location>
</feature>
<dbReference type="Pfam" id="PF13566">
    <property type="entry name" value="DUF4130"/>
    <property type="match status" value="1"/>
</dbReference>
<dbReference type="InterPro" id="IPR023875">
    <property type="entry name" value="DNA_repair_put"/>
</dbReference>
<dbReference type="STRING" id="32040.SAMN04489710_10860"/>
<organism evidence="3 4">
    <name type="scientific">Paracidovorax konjaci</name>
    <dbReference type="NCBI Taxonomy" id="32040"/>
    <lineage>
        <taxon>Bacteria</taxon>
        <taxon>Pseudomonadati</taxon>
        <taxon>Pseudomonadota</taxon>
        <taxon>Betaproteobacteria</taxon>
        <taxon>Burkholderiales</taxon>
        <taxon>Comamonadaceae</taxon>
        <taxon>Paracidovorax</taxon>
    </lineage>
</organism>
<dbReference type="OrthoDB" id="5290748at2"/>